<keyword evidence="1" id="KW-0675">Receptor</keyword>
<reference evidence="3 4" key="1">
    <citation type="submission" date="2024-01" db="EMBL/GenBank/DDBJ databases">
        <title>A telomere-to-telomere, gap-free genome of sweet tea (Lithocarpus litseifolius).</title>
        <authorList>
            <person name="Zhou J."/>
        </authorList>
    </citation>
    <scope>NUCLEOTIDE SEQUENCE [LARGE SCALE GENOMIC DNA]</scope>
    <source>
        <strain evidence="3">Zhou-2022a</strain>
        <tissue evidence="3">Leaf</tissue>
    </source>
</reference>
<dbReference type="Proteomes" id="UP001459277">
    <property type="component" value="Unassembled WGS sequence"/>
</dbReference>
<dbReference type="PANTHER" id="PTHR47592">
    <property type="entry name" value="PBF68 PROTEIN"/>
    <property type="match status" value="1"/>
</dbReference>
<protein>
    <submittedName>
        <fullName evidence="3">Uncharacterized protein</fullName>
    </submittedName>
</protein>
<accession>A0AAW2DQU4</accession>
<comment type="caution">
    <text evidence="3">The sequence shown here is derived from an EMBL/GenBank/DDBJ whole genome shotgun (WGS) entry which is preliminary data.</text>
</comment>
<dbReference type="PANTHER" id="PTHR47592:SF31">
    <property type="entry name" value="ZINC FINGER, CCHC-TYPE-RELATED"/>
    <property type="match status" value="1"/>
</dbReference>
<feature type="signal peptide" evidence="2">
    <location>
        <begin position="1"/>
        <end position="19"/>
    </location>
</feature>
<gene>
    <name evidence="3" type="ORF">SO802_007602</name>
</gene>
<dbReference type="InterPro" id="IPR001294">
    <property type="entry name" value="Phytochrome"/>
</dbReference>
<organism evidence="3 4">
    <name type="scientific">Lithocarpus litseifolius</name>
    <dbReference type="NCBI Taxonomy" id="425828"/>
    <lineage>
        <taxon>Eukaryota</taxon>
        <taxon>Viridiplantae</taxon>
        <taxon>Streptophyta</taxon>
        <taxon>Embryophyta</taxon>
        <taxon>Tracheophyta</taxon>
        <taxon>Spermatophyta</taxon>
        <taxon>Magnoliopsida</taxon>
        <taxon>eudicotyledons</taxon>
        <taxon>Gunneridae</taxon>
        <taxon>Pentapetalae</taxon>
        <taxon>rosids</taxon>
        <taxon>fabids</taxon>
        <taxon>Fagales</taxon>
        <taxon>Fagaceae</taxon>
        <taxon>Lithocarpus</taxon>
    </lineage>
</organism>
<proteinExistence type="predicted"/>
<name>A0AAW2DQU4_9ROSI</name>
<dbReference type="Pfam" id="PF14223">
    <property type="entry name" value="Retrotran_gag_2"/>
    <property type="match status" value="1"/>
</dbReference>
<feature type="chain" id="PRO_5043677119" evidence="2">
    <location>
        <begin position="20"/>
        <end position="146"/>
    </location>
</feature>
<evidence type="ECO:0000256" key="1">
    <source>
        <dbReference type="ARBA" id="ARBA00023170"/>
    </source>
</evidence>
<dbReference type="PRINTS" id="PR01033">
    <property type="entry name" value="PHYTOCHROME"/>
</dbReference>
<dbReference type="AlphaFoldDB" id="A0AAW2DQU4"/>
<dbReference type="EMBL" id="JAZDWU010000002">
    <property type="protein sequence ID" value="KAL0012494.1"/>
    <property type="molecule type" value="Genomic_DNA"/>
</dbReference>
<sequence length="146" mass="17007">MKFLLTALKLFYVLDPNLMRFPTASDEDTDEIKAQRKKWEEDELICREHILNTLSDHLYDLYTSMKSPKEIWNALEARYKIEKLIMRDSFQDMEDSDSKALKFIQQNDTEMQGIDELNPVTCEMVRLIETATIPIVKVDSAGLING</sequence>
<evidence type="ECO:0000313" key="3">
    <source>
        <dbReference type="EMBL" id="KAL0012494.1"/>
    </source>
</evidence>
<evidence type="ECO:0000313" key="4">
    <source>
        <dbReference type="Proteomes" id="UP001459277"/>
    </source>
</evidence>
<evidence type="ECO:0000256" key="2">
    <source>
        <dbReference type="SAM" id="SignalP"/>
    </source>
</evidence>
<dbReference type="GO" id="GO:0009584">
    <property type="term" value="P:detection of visible light"/>
    <property type="evidence" value="ECO:0007669"/>
    <property type="project" value="InterPro"/>
</dbReference>
<dbReference type="GO" id="GO:0006355">
    <property type="term" value="P:regulation of DNA-templated transcription"/>
    <property type="evidence" value="ECO:0007669"/>
    <property type="project" value="InterPro"/>
</dbReference>
<keyword evidence="4" id="KW-1185">Reference proteome</keyword>
<keyword evidence="2" id="KW-0732">Signal</keyword>